<name>A0A8S5NT76_9CAUD</name>
<protein>
    <submittedName>
        <fullName evidence="1">Uncharacterized protein</fullName>
    </submittedName>
</protein>
<reference evidence="1" key="1">
    <citation type="journal article" date="2021" name="Proc. Natl. Acad. Sci. U.S.A.">
        <title>A Catalog of Tens of Thousands of Viruses from Human Metagenomes Reveals Hidden Associations with Chronic Diseases.</title>
        <authorList>
            <person name="Tisza M.J."/>
            <person name="Buck C.B."/>
        </authorList>
    </citation>
    <scope>NUCLEOTIDE SEQUENCE</scope>
    <source>
        <strain evidence="1">CtIbU14</strain>
    </source>
</reference>
<evidence type="ECO:0000313" key="1">
    <source>
        <dbReference type="EMBL" id="DAD97514.1"/>
    </source>
</evidence>
<accession>A0A8S5NT76</accession>
<proteinExistence type="predicted"/>
<organism evidence="1">
    <name type="scientific">Caudovirales sp. ctIbU14</name>
    <dbReference type="NCBI Taxonomy" id="2825761"/>
    <lineage>
        <taxon>Viruses</taxon>
        <taxon>Duplodnaviria</taxon>
        <taxon>Heunggongvirae</taxon>
        <taxon>Uroviricota</taxon>
        <taxon>Caudoviricetes</taxon>
    </lineage>
</organism>
<sequence length="177" mass="20561">MGIMNPLKRNAESLEKEIKKAFEKAGIEGFHFYKIFLPLNNVEEKVKKIRQGQILTEEEECPFILIRPLKTNQKYKNGECKKVADYLIRIGTKNEENEEGFFEVAQIAEYLIAYFTHKPSAIESKDGYSYSINLENMDAYLNEEITGGDYWIYDIVMQLNIPAIAHGDYYTNNLKII</sequence>
<dbReference type="EMBL" id="BK015243">
    <property type="protein sequence ID" value="DAD97514.1"/>
    <property type="molecule type" value="Genomic_DNA"/>
</dbReference>